<feature type="transmembrane region" description="Helical" evidence="6">
    <location>
        <begin position="276"/>
        <end position="293"/>
    </location>
</feature>
<evidence type="ECO:0000256" key="2">
    <source>
        <dbReference type="ARBA" id="ARBA00022475"/>
    </source>
</evidence>
<feature type="transmembrane region" description="Helical" evidence="6">
    <location>
        <begin position="251"/>
        <end position="269"/>
    </location>
</feature>
<feature type="transmembrane region" description="Helical" evidence="6">
    <location>
        <begin position="83"/>
        <end position="101"/>
    </location>
</feature>
<evidence type="ECO:0000256" key="1">
    <source>
        <dbReference type="ARBA" id="ARBA00004651"/>
    </source>
</evidence>
<evidence type="ECO:0000313" key="7">
    <source>
        <dbReference type="EMBL" id="SHH87861.1"/>
    </source>
</evidence>
<feature type="transmembrane region" description="Helical" evidence="6">
    <location>
        <begin position="21"/>
        <end position="43"/>
    </location>
</feature>
<keyword evidence="3 6" id="KW-0812">Transmembrane</keyword>
<evidence type="ECO:0000256" key="6">
    <source>
        <dbReference type="SAM" id="Phobius"/>
    </source>
</evidence>
<feature type="transmembrane region" description="Helical" evidence="6">
    <location>
        <begin position="107"/>
        <end position="127"/>
    </location>
</feature>
<feature type="transmembrane region" description="Helical" evidence="6">
    <location>
        <begin position="221"/>
        <end position="239"/>
    </location>
</feature>
<dbReference type="RefSeq" id="WP_073076930.1">
    <property type="nucleotide sequence ID" value="NZ_FQXV01000003.1"/>
</dbReference>
<dbReference type="STRING" id="1123282.SAMN02745823_01324"/>
<accession>A0A1M5WK64</accession>
<evidence type="ECO:0000256" key="4">
    <source>
        <dbReference type="ARBA" id="ARBA00022989"/>
    </source>
</evidence>
<organism evidence="7 8">
    <name type="scientific">Sporobacter termitidis DSM 10068</name>
    <dbReference type="NCBI Taxonomy" id="1123282"/>
    <lineage>
        <taxon>Bacteria</taxon>
        <taxon>Bacillati</taxon>
        <taxon>Bacillota</taxon>
        <taxon>Clostridia</taxon>
        <taxon>Eubacteriales</taxon>
        <taxon>Oscillospiraceae</taxon>
        <taxon>Sporobacter</taxon>
    </lineage>
</organism>
<dbReference type="GO" id="GO:0022857">
    <property type="term" value="F:transmembrane transporter activity"/>
    <property type="evidence" value="ECO:0007669"/>
    <property type="project" value="InterPro"/>
</dbReference>
<keyword evidence="2" id="KW-1003">Cell membrane</keyword>
<gene>
    <name evidence="7" type="ORF">SAMN02745823_01324</name>
</gene>
<dbReference type="OrthoDB" id="9813906at2"/>
<dbReference type="EMBL" id="FQXV01000003">
    <property type="protein sequence ID" value="SHH87861.1"/>
    <property type="molecule type" value="Genomic_DNA"/>
</dbReference>
<evidence type="ECO:0000256" key="3">
    <source>
        <dbReference type="ARBA" id="ARBA00022692"/>
    </source>
</evidence>
<dbReference type="Pfam" id="PF02653">
    <property type="entry name" value="BPD_transp_2"/>
    <property type="match status" value="1"/>
</dbReference>
<feature type="transmembrane region" description="Helical" evidence="6">
    <location>
        <begin position="173"/>
        <end position="192"/>
    </location>
</feature>
<dbReference type="Proteomes" id="UP000183995">
    <property type="component" value="Unassembled WGS sequence"/>
</dbReference>
<feature type="transmembrane region" description="Helical" evidence="6">
    <location>
        <begin position="55"/>
        <end position="76"/>
    </location>
</feature>
<dbReference type="AlphaFoldDB" id="A0A1M5WK64"/>
<proteinExistence type="predicted"/>
<evidence type="ECO:0000313" key="8">
    <source>
        <dbReference type="Proteomes" id="UP000183995"/>
    </source>
</evidence>
<keyword evidence="8" id="KW-1185">Reference proteome</keyword>
<comment type="subcellular location">
    <subcellularLocation>
        <location evidence="1">Cell membrane</location>
        <topology evidence="1">Multi-pass membrane protein</topology>
    </subcellularLocation>
</comment>
<dbReference type="PANTHER" id="PTHR32196">
    <property type="entry name" value="ABC TRANSPORTER PERMEASE PROTEIN YPHD-RELATED-RELATED"/>
    <property type="match status" value="1"/>
</dbReference>
<feature type="transmembrane region" description="Helical" evidence="6">
    <location>
        <begin position="305"/>
        <end position="322"/>
    </location>
</feature>
<dbReference type="InterPro" id="IPR001851">
    <property type="entry name" value="ABC_transp_permease"/>
</dbReference>
<evidence type="ECO:0000256" key="5">
    <source>
        <dbReference type="ARBA" id="ARBA00023136"/>
    </source>
</evidence>
<protein>
    <submittedName>
        <fullName evidence="7">Ribose transport system permease protein</fullName>
    </submittedName>
</protein>
<sequence>MQQNSLTAKDTRGSMTGTKAQLVFAGIVIVAVVVLLLVFNLLAHGKFLEWMNIKIVLANMVYPTFMAWGMCFIFACGYTDMSWGAVVVLASFGVGVFGNMYGLAGALIAGIVIGTSLVFINFCVFAFTKIPSWIASLSLAMIYEAAAVALYVGRSTGSLVEAPLDKNLRILGQLPWSMLVLAAGFIIIYFVYNRTIIGFNIRAIGGNTAVSRSLGVNVNKTLLWVGLICGLLIGVTSFLQESYSGITTVKTGLSSIFLIFQPLAIALLADIMQKKVNIVIAVPLCAFLLYSLFNLLTLMHVPSGTLQEALLCAFLIVFAVIGQRGIKGVVK</sequence>
<dbReference type="GO" id="GO:0005886">
    <property type="term" value="C:plasma membrane"/>
    <property type="evidence" value="ECO:0007669"/>
    <property type="project" value="UniProtKB-SubCell"/>
</dbReference>
<keyword evidence="5 6" id="KW-0472">Membrane</keyword>
<reference evidence="7 8" key="1">
    <citation type="submission" date="2016-11" db="EMBL/GenBank/DDBJ databases">
        <authorList>
            <person name="Jaros S."/>
            <person name="Januszkiewicz K."/>
            <person name="Wedrychowicz H."/>
        </authorList>
    </citation>
    <scope>NUCLEOTIDE SEQUENCE [LARGE SCALE GENOMIC DNA]</scope>
    <source>
        <strain evidence="7 8">DSM 10068</strain>
    </source>
</reference>
<keyword evidence="4 6" id="KW-1133">Transmembrane helix</keyword>
<feature type="transmembrane region" description="Helical" evidence="6">
    <location>
        <begin position="134"/>
        <end position="153"/>
    </location>
</feature>
<name>A0A1M5WK64_9FIRM</name>